<feature type="domain" description="Chromo" evidence="14">
    <location>
        <begin position="367"/>
        <end position="425"/>
    </location>
</feature>
<dbReference type="CDD" id="cd05123">
    <property type="entry name" value="STKc_AGC"/>
    <property type="match status" value="1"/>
</dbReference>
<evidence type="ECO:0000259" key="13">
    <source>
        <dbReference type="PROSITE" id="PS50011"/>
    </source>
</evidence>
<name>A0A0L0D7S8_THETB</name>
<dbReference type="InterPro" id="IPR001781">
    <property type="entry name" value="Znf_LIM"/>
</dbReference>
<dbReference type="PROSITE" id="PS50023">
    <property type="entry name" value="LIM_DOMAIN_2"/>
    <property type="match status" value="1"/>
</dbReference>
<dbReference type="RefSeq" id="XP_013759701.1">
    <property type="nucleotide sequence ID" value="XM_013904247.1"/>
</dbReference>
<evidence type="ECO:0000259" key="12">
    <source>
        <dbReference type="PROSITE" id="PS50003"/>
    </source>
</evidence>
<dbReference type="CDD" id="cd00821">
    <property type="entry name" value="PH"/>
    <property type="match status" value="1"/>
</dbReference>
<feature type="domain" description="LIM zinc-binding" evidence="15">
    <location>
        <begin position="24"/>
        <end position="85"/>
    </location>
</feature>
<feature type="compositionally biased region" description="Low complexity" evidence="11">
    <location>
        <begin position="284"/>
        <end position="312"/>
    </location>
</feature>
<dbReference type="Pfam" id="PF00412">
    <property type="entry name" value="LIM"/>
    <property type="match status" value="1"/>
</dbReference>
<keyword evidence="10" id="KW-0440">LIM domain</keyword>
<keyword evidence="4" id="KW-0808">Transferase</keyword>
<dbReference type="InterPro" id="IPR045270">
    <property type="entry name" value="STKc_AGC"/>
</dbReference>
<evidence type="ECO:0000259" key="14">
    <source>
        <dbReference type="PROSITE" id="PS50013"/>
    </source>
</evidence>
<dbReference type="InterPro" id="IPR011009">
    <property type="entry name" value="Kinase-like_dom_sf"/>
</dbReference>
<keyword evidence="6" id="KW-0547">Nucleotide-binding</keyword>
<dbReference type="OMA" id="EHCASST"/>
<dbReference type="SMART" id="SM00220">
    <property type="entry name" value="S_TKc"/>
    <property type="match status" value="1"/>
</dbReference>
<dbReference type="SUPFAM" id="SSF54160">
    <property type="entry name" value="Chromo domain-like"/>
    <property type="match status" value="1"/>
</dbReference>
<dbReference type="Gene3D" id="2.40.50.40">
    <property type="match status" value="1"/>
</dbReference>
<evidence type="ECO:0000256" key="9">
    <source>
        <dbReference type="ARBA" id="ARBA00022840"/>
    </source>
</evidence>
<protein>
    <submittedName>
        <fullName evidence="16">AGC/AKT protein kinase</fullName>
    </submittedName>
</protein>
<evidence type="ECO:0000256" key="1">
    <source>
        <dbReference type="ARBA" id="ARBA00005843"/>
    </source>
</evidence>
<keyword evidence="5 10" id="KW-0479">Metal-binding</keyword>
<evidence type="ECO:0000256" key="5">
    <source>
        <dbReference type="ARBA" id="ARBA00022723"/>
    </source>
</evidence>
<comment type="similarity">
    <text evidence="2">Belongs to the protein kinase superfamily. AGC Ser/Thr protein kinase family. RAC subfamily.</text>
</comment>
<evidence type="ECO:0000256" key="3">
    <source>
        <dbReference type="ARBA" id="ARBA00022527"/>
    </source>
</evidence>
<dbReference type="InterPro" id="IPR000719">
    <property type="entry name" value="Prot_kinase_dom"/>
</dbReference>
<dbReference type="Gene3D" id="2.30.29.30">
    <property type="entry name" value="Pleckstrin-homology domain (PH domain)/Phosphotyrosine-binding domain (PTB)"/>
    <property type="match status" value="1"/>
</dbReference>
<dbReference type="eggNOG" id="KOG0690">
    <property type="taxonomic scope" value="Eukaryota"/>
</dbReference>
<dbReference type="FunFam" id="2.30.29.30:FF:000286">
    <property type="entry name" value="PH-protein kinase domain containing protein"/>
    <property type="match status" value="1"/>
</dbReference>
<feature type="domain" description="Protein kinase" evidence="13">
    <location>
        <begin position="435"/>
        <end position="690"/>
    </location>
</feature>
<dbReference type="AlphaFoldDB" id="A0A0L0D7S8"/>
<evidence type="ECO:0000256" key="7">
    <source>
        <dbReference type="ARBA" id="ARBA00022777"/>
    </source>
</evidence>
<dbReference type="InterPro" id="IPR000953">
    <property type="entry name" value="Chromo/chromo_shadow_dom"/>
</dbReference>
<organism evidence="16 17">
    <name type="scientific">Thecamonas trahens ATCC 50062</name>
    <dbReference type="NCBI Taxonomy" id="461836"/>
    <lineage>
        <taxon>Eukaryota</taxon>
        <taxon>Apusozoa</taxon>
        <taxon>Apusomonadida</taxon>
        <taxon>Apusomonadidae</taxon>
        <taxon>Thecamonas</taxon>
    </lineage>
</organism>
<dbReference type="SMART" id="SM00233">
    <property type="entry name" value="PH"/>
    <property type="match status" value="1"/>
</dbReference>
<dbReference type="GO" id="GO:0005524">
    <property type="term" value="F:ATP binding"/>
    <property type="evidence" value="ECO:0007669"/>
    <property type="project" value="UniProtKB-KW"/>
</dbReference>
<feature type="compositionally biased region" description="Low complexity" evidence="11">
    <location>
        <begin position="100"/>
        <end position="114"/>
    </location>
</feature>
<feature type="region of interest" description="Disordered" evidence="11">
    <location>
        <begin position="98"/>
        <end position="126"/>
    </location>
</feature>
<dbReference type="InterPro" id="IPR001849">
    <property type="entry name" value="PH_domain"/>
</dbReference>
<reference evidence="16 17" key="1">
    <citation type="submission" date="2010-05" db="EMBL/GenBank/DDBJ databases">
        <title>The Genome Sequence of Thecamonas trahens ATCC 50062.</title>
        <authorList>
            <consortium name="The Broad Institute Genome Sequencing Platform"/>
            <person name="Russ C."/>
            <person name="Cuomo C."/>
            <person name="Shea T."/>
            <person name="Young S.K."/>
            <person name="Zeng Q."/>
            <person name="Koehrsen M."/>
            <person name="Haas B."/>
            <person name="Borodovsky M."/>
            <person name="Guigo R."/>
            <person name="Alvarado L."/>
            <person name="Berlin A."/>
            <person name="Bochicchio J."/>
            <person name="Borenstein D."/>
            <person name="Chapman S."/>
            <person name="Chen Z."/>
            <person name="Freedman E."/>
            <person name="Gellesch M."/>
            <person name="Goldberg J."/>
            <person name="Griggs A."/>
            <person name="Gujja S."/>
            <person name="Heilman E."/>
            <person name="Heiman D."/>
            <person name="Hepburn T."/>
            <person name="Howarth C."/>
            <person name="Jen D."/>
            <person name="Larson L."/>
            <person name="Mehta T."/>
            <person name="Park D."/>
            <person name="Pearson M."/>
            <person name="Roberts A."/>
            <person name="Saif S."/>
            <person name="Shenoy N."/>
            <person name="Sisk P."/>
            <person name="Stolte C."/>
            <person name="Sykes S."/>
            <person name="Thomson T."/>
            <person name="Walk T."/>
            <person name="White J."/>
            <person name="Yandava C."/>
            <person name="Burger G."/>
            <person name="Gray M.W."/>
            <person name="Holland P.W.H."/>
            <person name="King N."/>
            <person name="Lang F.B.F."/>
            <person name="Roger A.J."/>
            <person name="Ruiz-Trillo I."/>
            <person name="Lander E."/>
            <person name="Nusbaum C."/>
        </authorList>
    </citation>
    <scope>NUCLEOTIDE SEQUENCE [LARGE SCALE GENOMIC DNA]</scope>
    <source>
        <strain evidence="16 17">ATCC 50062</strain>
    </source>
</reference>
<evidence type="ECO:0000256" key="4">
    <source>
        <dbReference type="ARBA" id="ARBA00022679"/>
    </source>
</evidence>
<evidence type="ECO:0000256" key="2">
    <source>
        <dbReference type="ARBA" id="ARBA00006935"/>
    </source>
</evidence>
<dbReference type="GO" id="GO:0046872">
    <property type="term" value="F:metal ion binding"/>
    <property type="evidence" value="ECO:0007669"/>
    <property type="project" value="UniProtKB-KW"/>
</dbReference>
<keyword evidence="3" id="KW-0723">Serine/threonine-protein kinase</keyword>
<evidence type="ECO:0000256" key="6">
    <source>
        <dbReference type="ARBA" id="ARBA00022741"/>
    </source>
</evidence>
<evidence type="ECO:0000259" key="15">
    <source>
        <dbReference type="PROSITE" id="PS50023"/>
    </source>
</evidence>
<dbReference type="GO" id="GO:0004674">
    <property type="term" value="F:protein serine/threonine kinase activity"/>
    <property type="evidence" value="ECO:0007669"/>
    <property type="project" value="UniProtKB-KW"/>
</dbReference>
<dbReference type="InterPro" id="IPR011993">
    <property type="entry name" value="PH-like_dom_sf"/>
</dbReference>
<dbReference type="GeneID" id="25563370"/>
<dbReference type="Pfam" id="PF00169">
    <property type="entry name" value="PH"/>
    <property type="match status" value="1"/>
</dbReference>
<dbReference type="Gene3D" id="3.30.200.20">
    <property type="entry name" value="Phosphorylase Kinase, domain 1"/>
    <property type="match status" value="1"/>
</dbReference>
<dbReference type="SUPFAM" id="SSF56112">
    <property type="entry name" value="Protein kinase-like (PK-like)"/>
    <property type="match status" value="1"/>
</dbReference>
<evidence type="ECO:0000256" key="8">
    <source>
        <dbReference type="ARBA" id="ARBA00022833"/>
    </source>
</evidence>
<dbReference type="Gene3D" id="1.10.510.10">
    <property type="entry name" value="Transferase(Phosphotransferase) domain 1"/>
    <property type="match status" value="1"/>
</dbReference>
<keyword evidence="9" id="KW-0067">ATP-binding</keyword>
<dbReference type="STRING" id="461836.A0A0L0D7S8"/>
<feature type="compositionally biased region" description="Low complexity" evidence="11">
    <location>
        <begin position="320"/>
        <end position="335"/>
    </location>
</feature>
<dbReference type="PROSITE" id="PS00108">
    <property type="entry name" value="PROTEIN_KINASE_ST"/>
    <property type="match status" value="1"/>
</dbReference>
<dbReference type="PROSITE" id="PS50003">
    <property type="entry name" value="PH_DOMAIN"/>
    <property type="match status" value="1"/>
</dbReference>
<feature type="compositionally biased region" description="Acidic residues" evidence="11">
    <location>
        <begin position="357"/>
        <end position="366"/>
    </location>
</feature>
<dbReference type="EMBL" id="GL349446">
    <property type="protein sequence ID" value="KNC47363.1"/>
    <property type="molecule type" value="Genomic_DNA"/>
</dbReference>
<dbReference type="InterPro" id="IPR008271">
    <property type="entry name" value="Ser/Thr_kinase_AS"/>
</dbReference>
<evidence type="ECO:0000256" key="10">
    <source>
        <dbReference type="PROSITE-ProRule" id="PRU00125"/>
    </source>
</evidence>
<accession>A0A0L0D7S8</accession>
<feature type="domain" description="PH" evidence="12">
    <location>
        <begin position="144"/>
        <end position="242"/>
    </location>
</feature>
<keyword evidence="7 16" id="KW-0418">Kinase</keyword>
<dbReference type="PANTHER" id="PTHR24351">
    <property type="entry name" value="RIBOSOMAL PROTEIN S6 KINASE"/>
    <property type="match status" value="1"/>
</dbReference>
<dbReference type="Gene3D" id="2.10.110.10">
    <property type="entry name" value="Cysteine Rich Protein"/>
    <property type="match status" value="1"/>
</dbReference>
<proteinExistence type="inferred from homology"/>
<keyword evidence="17" id="KW-1185">Reference proteome</keyword>
<evidence type="ECO:0000256" key="11">
    <source>
        <dbReference type="SAM" id="MobiDB-lite"/>
    </source>
</evidence>
<feature type="compositionally biased region" description="Acidic residues" evidence="11">
    <location>
        <begin position="267"/>
        <end position="283"/>
    </location>
</feature>
<dbReference type="FunFam" id="1.10.510.10:FF:000571">
    <property type="entry name" value="Maternal embryonic leucine zipper kinase"/>
    <property type="match status" value="1"/>
</dbReference>
<feature type="region of interest" description="Disordered" evidence="11">
    <location>
        <begin position="253"/>
        <end position="366"/>
    </location>
</feature>
<dbReference type="Proteomes" id="UP000054408">
    <property type="component" value="Unassembled WGS sequence"/>
</dbReference>
<evidence type="ECO:0000313" key="16">
    <source>
        <dbReference type="EMBL" id="KNC47363.1"/>
    </source>
</evidence>
<dbReference type="SUPFAM" id="SSF50729">
    <property type="entry name" value="PH domain-like"/>
    <property type="match status" value="1"/>
</dbReference>
<dbReference type="SMART" id="SM00132">
    <property type="entry name" value="LIM"/>
    <property type="match status" value="1"/>
</dbReference>
<gene>
    <name evidence="16" type="ORF">AMSG_03797</name>
</gene>
<dbReference type="PROSITE" id="PS50013">
    <property type="entry name" value="CHROMO_2"/>
    <property type="match status" value="1"/>
</dbReference>
<dbReference type="PROSITE" id="PS50011">
    <property type="entry name" value="PROTEIN_KINASE_DOM"/>
    <property type="match status" value="1"/>
</dbReference>
<comment type="similarity">
    <text evidence="1">Belongs to the protein kinase superfamily. TKL Ser/Thr protein kinase family.</text>
</comment>
<dbReference type="Pfam" id="PF00069">
    <property type="entry name" value="Pkinase"/>
    <property type="match status" value="1"/>
</dbReference>
<evidence type="ECO:0000313" key="17">
    <source>
        <dbReference type="Proteomes" id="UP000054408"/>
    </source>
</evidence>
<keyword evidence="8 10" id="KW-0862">Zinc</keyword>
<dbReference type="InterPro" id="IPR016197">
    <property type="entry name" value="Chromo-like_dom_sf"/>
</dbReference>
<sequence>MVERVAGAETRRYGVFAVCGVAAKTCALCGTAVAKEVSKKKYDGGWYHRTCFVCSVCGKGPSKKAMRVSGGAFFCKRHLKAHLKANPDAVDETKPWEELAPAPASSSANGASGAHGKKKAKKGKSEGEAAADAAAAAPDAAGCEPVVCGWLTKQGHLRKSWRRRWFVLAADSELSYYAEDDGTAAPKGSFNIAEGATLAAAEIKNHPHAFKLTSAEGKAFLISADSAEEYDKWIAALNDKWIAALNEHCASSTINDPAEPATPSDASGDDDDAEPEPESEVAAEPEPQPAAEPESEAAAAPEPESEAAAALEPEPEATAELEPQAAAEPEVATEPKPTLKPEAAPAITTTAVSESDSSSDDESDDDYAIGQVLDVRIKQSRLQYLVTFKGFPDQPPFWEFADDLDAEDAIRHFNLRVSSDYKRRRSSVSMSIDDWEMLGELGRGAFGRVDLAKKRDDRSSKPNLYAIKTISKKSIVDKDELEHTQTEAVVLRTLRHPALVRMHLAFQTAADLHFVMEYVEGGDLVDHWKAAGKFDEASTQFYAAEVLAGLDHLHQHGIIHRDVKLENLLLDSSGHVKICDFGLAKGGLAGGQTTRTLCGTFSCLAPEVVLGEAYGQAVDIWGLGVVMYQMITGELPFPASDRNELFNEILNNEVSLPDDVSPAAADLIVHALPPPLVPPKASAKARRPSIGLDTGNETGDLPEGMDVVFKKLRFTFAADDFDKMGWTADVTDNL</sequence>